<evidence type="ECO:0000313" key="3">
    <source>
        <dbReference type="Proteomes" id="UP000005237"/>
    </source>
</evidence>
<feature type="signal peptide" evidence="1">
    <location>
        <begin position="1"/>
        <end position="19"/>
    </location>
</feature>
<reference evidence="2" key="2">
    <citation type="submission" date="2022-06" db="UniProtKB">
        <authorList>
            <consortium name="EnsemblMetazoa"/>
        </authorList>
    </citation>
    <scope>IDENTIFICATION</scope>
    <source>
        <strain evidence="2">DF5081</strain>
    </source>
</reference>
<dbReference type="Proteomes" id="UP000005237">
    <property type="component" value="Unassembled WGS sequence"/>
</dbReference>
<evidence type="ECO:0000256" key="1">
    <source>
        <dbReference type="SAM" id="SignalP"/>
    </source>
</evidence>
<proteinExistence type="predicted"/>
<evidence type="ECO:0008006" key="4">
    <source>
        <dbReference type="Google" id="ProtNLM"/>
    </source>
</evidence>
<feature type="chain" id="PRO_5035881760" description="Secreted protein" evidence="1">
    <location>
        <begin position="20"/>
        <end position="72"/>
    </location>
</feature>
<reference evidence="3" key="1">
    <citation type="submission" date="2010-08" db="EMBL/GenBank/DDBJ databases">
        <authorList>
            <consortium name="Caenorhabditis japonica Sequencing Consortium"/>
            <person name="Wilson R.K."/>
        </authorList>
    </citation>
    <scope>NUCLEOTIDE SEQUENCE [LARGE SCALE GENOMIC DNA]</scope>
    <source>
        <strain evidence="3">DF5081</strain>
    </source>
</reference>
<sequence>MRSCSNFALELWVFAEILAWISETLTTKPEKTKPGKTKPREEAPPPFATAARCSYYTIRGTIEFLFDDLCHG</sequence>
<keyword evidence="1" id="KW-0732">Signal</keyword>
<accession>A0A8R1J0Q3</accession>
<dbReference type="AlphaFoldDB" id="A0A8R1J0Q3"/>
<evidence type="ECO:0000313" key="2">
    <source>
        <dbReference type="EnsemblMetazoa" id="CJA41083a.1"/>
    </source>
</evidence>
<name>A0A8R1J0Q3_CAEJA</name>
<protein>
    <recommendedName>
        <fullName evidence="4">Secreted protein</fullName>
    </recommendedName>
</protein>
<dbReference type="EnsemblMetazoa" id="CJA41083a.1">
    <property type="protein sequence ID" value="CJA41083a.1"/>
    <property type="gene ID" value="WBGene00216931"/>
</dbReference>
<keyword evidence="3" id="KW-1185">Reference proteome</keyword>
<organism evidence="2 3">
    <name type="scientific">Caenorhabditis japonica</name>
    <dbReference type="NCBI Taxonomy" id="281687"/>
    <lineage>
        <taxon>Eukaryota</taxon>
        <taxon>Metazoa</taxon>
        <taxon>Ecdysozoa</taxon>
        <taxon>Nematoda</taxon>
        <taxon>Chromadorea</taxon>
        <taxon>Rhabditida</taxon>
        <taxon>Rhabditina</taxon>
        <taxon>Rhabditomorpha</taxon>
        <taxon>Rhabditoidea</taxon>
        <taxon>Rhabditidae</taxon>
        <taxon>Peloderinae</taxon>
        <taxon>Caenorhabditis</taxon>
    </lineage>
</organism>